<dbReference type="InterPro" id="IPR018490">
    <property type="entry name" value="cNMP-bd_dom_sf"/>
</dbReference>
<dbReference type="CDD" id="cd00038">
    <property type="entry name" value="CAP_ED"/>
    <property type="match status" value="1"/>
</dbReference>
<dbReference type="RefSeq" id="WP_112783551.1">
    <property type="nucleotide sequence ID" value="NZ_CP030041.1"/>
</dbReference>
<sequence length="197" mass="22833">MEASFFENIYNHPSLKKVDYESIINAHKEVQFKKNETILNEGKISNAYYLIRKGLFRSYVIDYKGNEITTDFFGPNDILIEVASLFLRSPSKETIQALTDGEVYKIGFNDFQKLYSTIEGFTEWGRSWMSHQLFIAKHRAVSMHTQSASQRYLNLVKEKPQILKEVPLKHIATYLGITDTSLSRIRKEVLSQTENLP</sequence>
<evidence type="ECO:0000259" key="1">
    <source>
        <dbReference type="PROSITE" id="PS50042"/>
    </source>
</evidence>
<evidence type="ECO:0000313" key="2">
    <source>
        <dbReference type="EMBL" id="AWW30166.1"/>
    </source>
</evidence>
<organism evidence="2 3">
    <name type="scientific">Echinicola strongylocentroti</name>
    <dbReference type="NCBI Taxonomy" id="1795355"/>
    <lineage>
        <taxon>Bacteria</taxon>
        <taxon>Pseudomonadati</taxon>
        <taxon>Bacteroidota</taxon>
        <taxon>Cytophagia</taxon>
        <taxon>Cytophagales</taxon>
        <taxon>Cyclobacteriaceae</taxon>
        <taxon>Echinicola</taxon>
    </lineage>
</organism>
<dbReference type="EMBL" id="CP030041">
    <property type="protein sequence ID" value="AWW30166.1"/>
    <property type="molecule type" value="Genomic_DNA"/>
</dbReference>
<dbReference type="AlphaFoldDB" id="A0A2Z4IHY2"/>
<reference evidence="2 3" key="1">
    <citation type="submission" date="2018-06" db="EMBL/GenBank/DDBJ databases">
        <title>Echinicola strongylocentroti sp. nov., isolated from a sea urchin Strongylocentrotus intermedius.</title>
        <authorList>
            <person name="Bae S.S."/>
        </authorList>
    </citation>
    <scope>NUCLEOTIDE SEQUENCE [LARGE SCALE GENOMIC DNA]</scope>
    <source>
        <strain evidence="2 3">MEBiC08714</strain>
    </source>
</reference>
<dbReference type="GO" id="GO:0003700">
    <property type="term" value="F:DNA-binding transcription factor activity"/>
    <property type="evidence" value="ECO:0007669"/>
    <property type="project" value="TreeGrafter"/>
</dbReference>
<dbReference type="PROSITE" id="PS50042">
    <property type="entry name" value="CNMP_BINDING_3"/>
    <property type="match status" value="1"/>
</dbReference>
<evidence type="ECO:0000313" key="3">
    <source>
        <dbReference type="Proteomes" id="UP000248688"/>
    </source>
</evidence>
<dbReference type="KEGG" id="est:DN752_08545"/>
<protein>
    <submittedName>
        <fullName evidence="2">Cyclic nucleotide-binding protein</fullName>
    </submittedName>
</protein>
<name>A0A2Z4IHY2_9BACT</name>
<keyword evidence="3" id="KW-1185">Reference proteome</keyword>
<dbReference type="InterPro" id="IPR000595">
    <property type="entry name" value="cNMP-bd_dom"/>
</dbReference>
<feature type="domain" description="Cyclic nucleotide-binding" evidence="1">
    <location>
        <begin position="14"/>
        <end position="114"/>
    </location>
</feature>
<dbReference type="SUPFAM" id="SSF51206">
    <property type="entry name" value="cAMP-binding domain-like"/>
    <property type="match status" value="1"/>
</dbReference>
<dbReference type="PANTHER" id="PTHR24567:SF76">
    <property type="entry name" value="CYCLIC NUCLEOTIDE-BINDING DOMAIN PROTEIN"/>
    <property type="match status" value="1"/>
</dbReference>
<dbReference type="GO" id="GO:0005829">
    <property type="term" value="C:cytosol"/>
    <property type="evidence" value="ECO:0007669"/>
    <property type="project" value="TreeGrafter"/>
</dbReference>
<gene>
    <name evidence="2" type="ORF">DN752_08545</name>
</gene>
<dbReference type="OrthoDB" id="1044733at2"/>
<dbReference type="Gene3D" id="2.60.120.10">
    <property type="entry name" value="Jelly Rolls"/>
    <property type="match status" value="1"/>
</dbReference>
<dbReference type="Pfam" id="PF00027">
    <property type="entry name" value="cNMP_binding"/>
    <property type="match status" value="1"/>
</dbReference>
<dbReference type="InterPro" id="IPR050397">
    <property type="entry name" value="Env_Response_Regulators"/>
</dbReference>
<dbReference type="InterPro" id="IPR014710">
    <property type="entry name" value="RmlC-like_jellyroll"/>
</dbReference>
<proteinExistence type="predicted"/>
<dbReference type="Proteomes" id="UP000248688">
    <property type="component" value="Chromosome"/>
</dbReference>
<accession>A0A2Z4IHY2</accession>
<dbReference type="PANTHER" id="PTHR24567">
    <property type="entry name" value="CRP FAMILY TRANSCRIPTIONAL REGULATORY PROTEIN"/>
    <property type="match status" value="1"/>
</dbReference>
<dbReference type="SMART" id="SM00100">
    <property type="entry name" value="cNMP"/>
    <property type="match status" value="1"/>
</dbReference>